<dbReference type="Proteomes" id="UP000003340">
    <property type="component" value="Unassembled WGS sequence"/>
</dbReference>
<reference evidence="3 4" key="1">
    <citation type="submission" date="2009-01" db="EMBL/GenBank/DDBJ databases">
        <authorList>
            <person name="Fulton L."/>
            <person name="Clifton S."/>
            <person name="Fulton B."/>
            <person name="Xu J."/>
            <person name="Minx P."/>
            <person name="Pepin K.H."/>
            <person name="Johnson M."/>
            <person name="Bhonagiri V."/>
            <person name="Nash W.E."/>
            <person name="Mardis E.R."/>
            <person name="Wilson R.K."/>
        </authorList>
    </citation>
    <scope>NUCLEOTIDE SEQUENCE [LARGE SCALE GENOMIC DNA]</scope>
    <source>
        <strain evidence="3 4">DSM 5476</strain>
    </source>
</reference>
<keyword evidence="4" id="KW-1185">Reference proteome</keyword>
<feature type="transmembrane region" description="Helical" evidence="1">
    <location>
        <begin position="12"/>
        <end position="32"/>
    </location>
</feature>
<dbReference type="STRING" id="537013.CLOSTMETH_01070"/>
<dbReference type="AlphaFoldDB" id="C0EB53"/>
<accession>C0EB53</accession>
<dbReference type="EMBL" id="ACEC01000040">
    <property type="protein sequence ID" value="EEG31273.1"/>
    <property type="molecule type" value="Genomic_DNA"/>
</dbReference>
<dbReference type="HOGENOM" id="CLU_139028_0_0_9"/>
<gene>
    <name evidence="3" type="ORF">CLOSTMETH_01070</name>
</gene>
<proteinExistence type="predicted"/>
<protein>
    <recommendedName>
        <fullName evidence="2">DUF4830 domain-containing protein</fullName>
    </recommendedName>
</protein>
<evidence type="ECO:0000256" key="1">
    <source>
        <dbReference type="SAM" id="Phobius"/>
    </source>
</evidence>
<feature type="domain" description="DUF4830" evidence="2">
    <location>
        <begin position="59"/>
        <end position="141"/>
    </location>
</feature>
<evidence type="ECO:0000313" key="3">
    <source>
        <dbReference type="EMBL" id="EEG31273.1"/>
    </source>
</evidence>
<dbReference type="InterPro" id="IPR032257">
    <property type="entry name" value="DUF4830"/>
</dbReference>
<dbReference type="eggNOG" id="ENOG5032QRM">
    <property type="taxonomic scope" value="Bacteria"/>
</dbReference>
<evidence type="ECO:0000259" key="2">
    <source>
        <dbReference type="Pfam" id="PF16112"/>
    </source>
</evidence>
<comment type="caution">
    <text evidence="3">The sequence shown here is derived from an EMBL/GenBank/DDBJ whole genome shotgun (WGS) entry which is preliminary data.</text>
</comment>
<organism evidence="3 4">
    <name type="scientific">[Clostridium] methylpentosum DSM 5476</name>
    <dbReference type="NCBI Taxonomy" id="537013"/>
    <lineage>
        <taxon>Bacteria</taxon>
        <taxon>Bacillati</taxon>
        <taxon>Bacillota</taxon>
        <taxon>Clostridia</taxon>
        <taxon>Eubacteriales</taxon>
        <taxon>Oscillospiraceae</taxon>
        <taxon>Oscillospiraceae incertae sedis</taxon>
    </lineage>
</organism>
<dbReference type="Pfam" id="PF16112">
    <property type="entry name" value="DUF4830"/>
    <property type="match status" value="1"/>
</dbReference>
<keyword evidence="1" id="KW-0812">Transmembrane</keyword>
<reference evidence="3 4" key="2">
    <citation type="submission" date="2009-02" db="EMBL/GenBank/DDBJ databases">
        <title>Draft genome sequence of Clostridium methylpentosum (DSM 5476).</title>
        <authorList>
            <person name="Sudarsanam P."/>
            <person name="Ley R."/>
            <person name="Guruge J."/>
            <person name="Turnbaugh P.J."/>
            <person name="Mahowald M."/>
            <person name="Liep D."/>
            <person name="Gordon J."/>
        </authorList>
    </citation>
    <scope>NUCLEOTIDE SEQUENCE [LARGE SCALE GENOMIC DNA]</scope>
    <source>
        <strain evidence="3 4">DSM 5476</strain>
    </source>
</reference>
<keyword evidence="1" id="KW-1133">Transmembrane helix</keyword>
<sequence>MFVLSFRASRRKIAAVIGVLVLAVVIGTVVVIGQGTTAASAKAGASLAASTNEERVAYLQSFGWEVETEPAEIVEVAIPTEFNEVYQNYNNIQKKQGFDLTDYRGKKCKRWTYTVTNYPDGQTGVRANLLTCNDKIIGGDISSTEMGGFMHGFEKS</sequence>
<evidence type="ECO:0000313" key="4">
    <source>
        <dbReference type="Proteomes" id="UP000003340"/>
    </source>
</evidence>
<name>C0EB53_9FIRM</name>
<keyword evidence="1" id="KW-0472">Membrane</keyword>